<dbReference type="GO" id="GO:0034399">
    <property type="term" value="C:nuclear periphery"/>
    <property type="evidence" value="ECO:0007669"/>
    <property type="project" value="UniProtKB-ARBA"/>
</dbReference>
<keyword evidence="12" id="KW-1185">Reference proteome</keyword>
<feature type="domain" description="Nucleoprotein TPR/MPL1" evidence="9">
    <location>
        <begin position="174"/>
        <end position="252"/>
    </location>
</feature>
<feature type="compositionally biased region" description="Basic and acidic residues" evidence="7">
    <location>
        <begin position="1834"/>
        <end position="1850"/>
    </location>
</feature>
<evidence type="ECO:0000256" key="7">
    <source>
        <dbReference type="SAM" id="MobiDB-lite"/>
    </source>
</evidence>
<keyword evidence="5" id="KW-0539">Nucleus</keyword>
<feature type="coiled-coil region" evidence="6">
    <location>
        <begin position="243"/>
        <end position="323"/>
    </location>
</feature>
<feature type="region of interest" description="Disordered" evidence="7">
    <location>
        <begin position="1666"/>
        <end position="1685"/>
    </location>
</feature>
<name>A0A9N9MXV2_9CUCU</name>
<feature type="domain" description="NUA/TPR/MLP1-2-like" evidence="10">
    <location>
        <begin position="485"/>
        <end position="573"/>
    </location>
</feature>
<dbReference type="Pfam" id="PF25785">
    <property type="entry name" value="TPR"/>
    <property type="match status" value="1"/>
</dbReference>
<feature type="coiled-coil region" evidence="6">
    <location>
        <begin position="442"/>
        <end position="511"/>
    </location>
</feature>
<gene>
    <name evidence="11" type="ORF">CEUTPL_LOCUS12604</name>
</gene>
<dbReference type="InterPro" id="IPR057577">
    <property type="entry name" value="Nucleoprot-TPR/MLP1_dom"/>
</dbReference>
<organism evidence="11 12">
    <name type="scientific">Ceutorhynchus assimilis</name>
    <name type="common">cabbage seed weevil</name>
    <dbReference type="NCBI Taxonomy" id="467358"/>
    <lineage>
        <taxon>Eukaryota</taxon>
        <taxon>Metazoa</taxon>
        <taxon>Ecdysozoa</taxon>
        <taxon>Arthropoda</taxon>
        <taxon>Hexapoda</taxon>
        <taxon>Insecta</taxon>
        <taxon>Pterygota</taxon>
        <taxon>Neoptera</taxon>
        <taxon>Endopterygota</taxon>
        <taxon>Coleoptera</taxon>
        <taxon>Polyphaga</taxon>
        <taxon>Cucujiformia</taxon>
        <taxon>Curculionidae</taxon>
        <taxon>Ceutorhynchinae</taxon>
        <taxon>Ceutorhynchus</taxon>
    </lineage>
</organism>
<evidence type="ECO:0000313" key="12">
    <source>
        <dbReference type="Proteomes" id="UP001152799"/>
    </source>
</evidence>
<feature type="region of interest" description="Disordered" evidence="7">
    <location>
        <begin position="1717"/>
        <end position="2298"/>
    </location>
</feature>
<feature type="coiled-coil region" evidence="6">
    <location>
        <begin position="1366"/>
        <end position="1574"/>
    </location>
</feature>
<evidence type="ECO:0000256" key="4">
    <source>
        <dbReference type="ARBA" id="ARBA00023054"/>
    </source>
</evidence>
<feature type="compositionally biased region" description="Polar residues" evidence="7">
    <location>
        <begin position="1949"/>
        <end position="1959"/>
    </location>
</feature>
<evidence type="ECO:0000313" key="11">
    <source>
        <dbReference type="EMBL" id="CAG9772183.1"/>
    </source>
</evidence>
<feature type="compositionally biased region" description="Polar residues" evidence="7">
    <location>
        <begin position="1781"/>
        <end position="1793"/>
    </location>
</feature>
<feature type="compositionally biased region" description="Basic and acidic residues" evidence="7">
    <location>
        <begin position="1960"/>
        <end position="1969"/>
    </location>
</feature>
<dbReference type="OrthoDB" id="343070at2759"/>
<feature type="compositionally biased region" description="Polar residues" evidence="7">
    <location>
        <begin position="2093"/>
        <end position="2115"/>
    </location>
</feature>
<feature type="compositionally biased region" description="Polar residues" evidence="7">
    <location>
        <begin position="2057"/>
        <end position="2075"/>
    </location>
</feature>
<dbReference type="Pfam" id="PF25481">
    <property type="entry name" value="Nucleoprot-TPR"/>
    <property type="match status" value="1"/>
</dbReference>
<dbReference type="GO" id="GO:0005643">
    <property type="term" value="C:nuclear pore"/>
    <property type="evidence" value="ECO:0007669"/>
    <property type="project" value="TreeGrafter"/>
</dbReference>
<dbReference type="InterPro" id="IPR012929">
    <property type="entry name" value="Nucleoprot-TPR/MLP1-2_dom"/>
</dbReference>
<dbReference type="GO" id="GO:0006406">
    <property type="term" value="P:mRNA export from nucleus"/>
    <property type="evidence" value="ECO:0007669"/>
    <property type="project" value="TreeGrafter"/>
</dbReference>
<dbReference type="GO" id="GO:1901673">
    <property type="term" value="P:regulation of mitotic spindle assembly"/>
    <property type="evidence" value="ECO:0007669"/>
    <property type="project" value="TreeGrafter"/>
</dbReference>
<reference evidence="11" key="1">
    <citation type="submission" date="2022-01" db="EMBL/GenBank/DDBJ databases">
        <authorList>
            <person name="King R."/>
        </authorList>
    </citation>
    <scope>NUCLEOTIDE SEQUENCE</scope>
</reference>
<feature type="coiled-coil region" evidence="6">
    <location>
        <begin position="134"/>
        <end position="217"/>
    </location>
</feature>
<accession>A0A9N9MXV2</accession>
<dbReference type="PANTHER" id="PTHR18898:SF2">
    <property type="entry name" value="NUCLEOPROTEIN TPR"/>
    <property type="match status" value="1"/>
</dbReference>
<feature type="compositionally biased region" description="Low complexity" evidence="7">
    <location>
        <begin position="1585"/>
        <end position="1600"/>
    </location>
</feature>
<feature type="coiled-coil region" evidence="6">
    <location>
        <begin position="57"/>
        <end position="91"/>
    </location>
</feature>
<evidence type="ECO:0000259" key="10">
    <source>
        <dbReference type="Pfam" id="PF25785"/>
    </source>
</evidence>
<evidence type="ECO:0000256" key="6">
    <source>
        <dbReference type="SAM" id="Coils"/>
    </source>
</evidence>
<evidence type="ECO:0000259" key="8">
    <source>
        <dbReference type="Pfam" id="PF07926"/>
    </source>
</evidence>
<feature type="region of interest" description="Disordered" evidence="7">
    <location>
        <begin position="622"/>
        <end position="664"/>
    </location>
</feature>
<feature type="compositionally biased region" description="Basic and acidic residues" evidence="7">
    <location>
        <begin position="642"/>
        <end position="664"/>
    </location>
</feature>
<dbReference type="Gene3D" id="6.10.250.3110">
    <property type="match status" value="1"/>
</dbReference>
<evidence type="ECO:0000256" key="3">
    <source>
        <dbReference type="ARBA" id="ARBA00019789"/>
    </source>
</evidence>
<dbReference type="InterPro" id="IPR057974">
    <property type="entry name" value="NUA/TPR/MLP1-2-like_dom"/>
</dbReference>
<feature type="coiled-coil region" evidence="6">
    <location>
        <begin position="1604"/>
        <end position="1638"/>
    </location>
</feature>
<comment type="subcellular location">
    <subcellularLocation>
        <location evidence="1">Nucleus</location>
    </subcellularLocation>
</comment>
<feature type="compositionally biased region" description="Low complexity" evidence="7">
    <location>
        <begin position="1989"/>
        <end position="2012"/>
    </location>
</feature>
<evidence type="ECO:0000259" key="9">
    <source>
        <dbReference type="Pfam" id="PF25481"/>
    </source>
</evidence>
<feature type="region of interest" description="Disordered" evidence="7">
    <location>
        <begin position="1582"/>
        <end position="1604"/>
    </location>
</feature>
<feature type="coiled-coil region" evidence="6">
    <location>
        <begin position="1267"/>
        <end position="1322"/>
    </location>
</feature>
<evidence type="ECO:0000256" key="1">
    <source>
        <dbReference type="ARBA" id="ARBA00004123"/>
    </source>
</evidence>
<dbReference type="PANTHER" id="PTHR18898">
    <property type="entry name" value="NUCLEOPROTEIN TPR-RELATED"/>
    <property type="match status" value="1"/>
</dbReference>
<feature type="compositionally biased region" description="Polar residues" evidence="7">
    <location>
        <begin position="1671"/>
        <end position="1681"/>
    </location>
</feature>
<dbReference type="GO" id="GO:0017056">
    <property type="term" value="F:structural constituent of nuclear pore"/>
    <property type="evidence" value="ECO:0007669"/>
    <property type="project" value="TreeGrafter"/>
</dbReference>
<dbReference type="Proteomes" id="UP001152799">
    <property type="component" value="Chromosome 8"/>
</dbReference>
<dbReference type="GO" id="GO:0006606">
    <property type="term" value="P:protein import into nucleus"/>
    <property type="evidence" value="ECO:0007669"/>
    <property type="project" value="InterPro"/>
</dbReference>
<feature type="compositionally biased region" description="Low complexity" evidence="7">
    <location>
        <begin position="1729"/>
        <end position="1748"/>
    </location>
</feature>
<comment type="similarity">
    <text evidence="2">Belongs to the TPR family.</text>
</comment>
<dbReference type="Pfam" id="PF07926">
    <property type="entry name" value="TPR_MLP1_2"/>
    <property type="match status" value="1"/>
</dbReference>
<proteinExistence type="inferred from homology"/>
<feature type="domain" description="Nucleoprotein TPR/MLP1-2" evidence="8">
    <location>
        <begin position="1045"/>
        <end position="1156"/>
    </location>
</feature>
<dbReference type="EMBL" id="OU892284">
    <property type="protein sequence ID" value="CAG9772183.1"/>
    <property type="molecule type" value="Genomic_DNA"/>
</dbReference>
<feature type="compositionally biased region" description="Low complexity" evidence="7">
    <location>
        <begin position="1811"/>
        <end position="1829"/>
    </location>
</feature>
<protein>
    <recommendedName>
        <fullName evidence="3">Nucleoprotein TPR</fullName>
    </recommendedName>
</protein>
<feature type="coiled-coil region" evidence="6">
    <location>
        <begin position="548"/>
        <end position="608"/>
    </location>
</feature>
<sequence>MDSQPNIFEPAVTPEEWQKVPSEIGQKLVNFVNEKFEEFITSKALLETKSFNSEQLLTEVKAQVETVKGENENLKARLAAASVSINELESQITTMSAELTRLHTYSNKLEADTADFRHQRNLAVDERDECFKMMERRKSELERMQMDLDTLTKQLEDATRTKCEALAEAEEVKSMKVSLEYREKRLEQDRELMQTKMDSLENDVRERTEEILNMRRDSNSRCVQLETKLSDKTQELAVAVDQCNSLLELNQALTTRNEELAQKLLDLNETHSKTNESYVCEIEAKTKMANVYRAMSEQSQKHAEELQKALTEVQELLNLNTEKYGELETKLKESELSCEEIVAKKNDYIAMLTKELETANEVIEECKNESLSRNIEGISNMAANISRGLTNDSSGRTMSYTTLYSQYVQAKEQLATKDEECARLNNYIACIVQEVEEKGPLIKQLRSEYSECLDMQEALKTENEALTSELEQLREERAENHRMESKVARENQRMKKEVADLSRQVVHLLQEVEHSRIGSSSVSSDNDMSDSVCSADIISKRLVTFNDIAELQATNQKLLALVRELTERQEEVESYDPAAVAKLQQKLKELQESQMELLQEREQQAKMMTTLRNQRDMFKKSFGHDMIGAGGDLSERSFPNMRHQDDSNTKSQSDSKSDEEVHELRQQIEKYKKQLDQAKEEYDQYRKERLEHEKIILEQIETIRNESKELQKANGKLASQSEYNEERFKVFQNNTEVYKKQIQALEKQNKIYSEALIKHEQSASYLKEDALKNQTRASVAEVQLANITKENALLRDAEKRLTRESEMLRRHTQQQNLITSNIELIKATLERNEAESKLRLESKLDEAHLECSALRRRLEEEQNHFRELTQHLEKATKHAQERMEENKIEADKLRQELTETRQELSNKTAHIENLSKQLKSSVFQIQDVSVESRKLREIEQQLADSQAEVNSLKLKLKSTKEASENYFNIAQNAEKQLKDLSLENEKYVQTISEKEQQVQRLTDKLGELQAELSIQMDDQDINSADIKNQKQQLQEELHGQSLTLKQTREQLELAKSDLKLLSEQLKASEHKYAREVALHSSDLQLLQNLKQELQAAKDSYKVMDQQRKEAVDNLQEYLLSKEEQTAILNSEKEKLEVRFKSMDEQNTLLLDQIEALNRQLTIIQGQADHNSSANSSLIEDSADSNQLLTILKYLRQEKDLAVSKADVIEAEHFRLKSQFEAVQKQLQEAKSLYEAERQKSEIKNVTAAKHAEVLRQMETFNAVADSNRSLRQERDALADDIRKLQARAEQLEVSIAPLQENNRDLMQKADQMQTENISLRAECTRWRQRANLLIEKTNRTSPEDWKKLQTERETLAKQLTIERGNNAKLTEDNATLKARLDKMEQEVKSLKMQNHGLVEEVSRLKEQVALLGSNLKQVQENRDEVNKTNAKLTEDNRLFSEELAVKETSVTELKNNLAQVKKIAKKYKTQYEEQVKEIEIMKEQQSEQMSTMEKQLELEKVGLEDRLSQLEISHKEALEQLKLDKEQQEQNFTKEMEALKQSSQEKEDKFKSLFKSAKERIVTLTEQNTALLEEVDKQVKDSAMTSTSSSNSVGVSVNTDGNKDNDLMEKIQQLEQEKEALQEKLQQEKLARAQELEALKLKPNSCSSAMMSSDKSSMERPTADIKPIPGHSTNTQTQSVPIQPWRNVGEPPLASIRPMSQQLRTAAVLPTTQTPSAAVMVPPQQQVHTTGSSSIEALSSSSPTSSHTDYVPATSSASSPMLNPRQVAVPPTQSSEDDDSNMQVQAAPTQQQALAVVSPRVEPPSSGSGGATQEQGTSSSSSNTVTTTQAGLKRQRDSDTDSCQAEEKNAIKQQSKRTRLQQASDSGLEVEYQVPTSSQRDQDDDNVIVLESDDEAIPDEGECDDQDEPDEAEVYDDMEEGMEPDNYDDDDCQDVEDEEEADNEVEVISDSSEVPNQSHGETEEAREAAENSMDEEQAQSEAISSGTDAAAAGPSSSFSPAVAASPPFSRSRLVPPLHRHQNLLDESALDDGIVPSTPTLFAPRRSDGFGEAVSSPHVPSSATGRFTFNESQLVQPSRGGGDYSISEVPQVDNVDNSTGRSVPTTPLQSSPQESIPNLIDEHGADGQAQSDAEIPQISISTEEEEGRGEGSSAEVMMGPPSQAGTSSEENRQENEVEVEDAVSSEGEKQPQAEEGEEEGREAEASPSPTEVRRSSRAAPSARRSARLYPGSRGPSRMGPTPIVWGDQRHPHYRNQQQQQQQQHERNRSPNYGSGGNVGRSMTRRPRTRMQRPPFGGRF</sequence>
<evidence type="ECO:0000256" key="5">
    <source>
        <dbReference type="ARBA" id="ARBA00023242"/>
    </source>
</evidence>
<evidence type="ECO:0000256" key="2">
    <source>
        <dbReference type="ARBA" id="ARBA00005274"/>
    </source>
</evidence>
<keyword evidence="4 6" id="KW-0175">Coiled coil</keyword>
<feature type="compositionally biased region" description="Acidic residues" evidence="7">
    <location>
        <begin position="1882"/>
        <end position="1947"/>
    </location>
</feature>